<organism evidence="5 6">
    <name type="scientific">Reticulomyxa filosa</name>
    <dbReference type="NCBI Taxonomy" id="46433"/>
    <lineage>
        <taxon>Eukaryota</taxon>
        <taxon>Sar</taxon>
        <taxon>Rhizaria</taxon>
        <taxon>Retaria</taxon>
        <taxon>Foraminifera</taxon>
        <taxon>Monothalamids</taxon>
        <taxon>Reticulomyxidae</taxon>
        <taxon>Reticulomyxa</taxon>
    </lineage>
</organism>
<evidence type="ECO:0000256" key="4">
    <source>
        <dbReference type="SAM" id="Phobius"/>
    </source>
</evidence>
<protein>
    <submittedName>
        <fullName evidence="5">Uncharacterized protein</fullName>
    </submittedName>
</protein>
<evidence type="ECO:0000256" key="1">
    <source>
        <dbReference type="ARBA" id="ARBA00022737"/>
    </source>
</evidence>
<reference evidence="5 6" key="1">
    <citation type="journal article" date="2013" name="Curr. Biol.">
        <title>The Genome of the Foraminiferan Reticulomyxa filosa.</title>
        <authorList>
            <person name="Glockner G."/>
            <person name="Hulsmann N."/>
            <person name="Schleicher M."/>
            <person name="Noegel A.A."/>
            <person name="Eichinger L."/>
            <person name="Gallinger C."/>
            <person name="Pawlowski J."/>
            <person name="Sierra R."/>
            <person name="Euteneuer U."/>
            <person name="Pillet L."/>
            <person name="Moustafa A."/>
            <person name="Platzer M."/>
            <person name="Groth M."/>
            <person name="Szafranski K."/>
            <person name="Schliwa M."/>
        </authorList>
    </citation>
    <scope>NUCLEOTIDE SEQUENCE [LARGE SCALE GENOMIC DNA]</scope>
</reference>
<dbReference type="AlphaFoldDB" id="X6LMC4"/>
<dbReference type="PANTHER" id="PTHR45641:SF1">
    <property type="entry name" value="AAA+ ATPASE DOMAIN-CONTAINING PROTEIN"/>
    <property type="match status" value="1"/>
</dbReference>
<comment type="caution">
    <text evidence="5">The sequence shown here is derived from an EMBL/GenBank/DDBJ whole genome shotgun (WGS) entry which is preliminary data.</text>
</comment>
<feature type="repeat" description="TPR" evidence="3">
    <location>
        <begin position="164"/>
        <end position="197"/>
    </location>
</feature>
<feature type="repeat" description="TPR" evidence="3">
    <location>
        <begin position="206"/>
        <end position="239"/>
    </location>
</feature>
<dbReference type="InterPro" id="IPR019734">
    <property type="entry name" value="TPR_rpt"/>
</dbReference>
<evidence type="ECO:0000313" key="6">
    <source>
        <dbReference type="Proteomes" id="UP000023152"/>
    </source>
</evidence>
<dbReference type="InterPro" id="IPR011990">
    <property type="entry name" value="TPR-like_helical_dom_sf"/>
</dbReference>
<keyword evidence="1" id="KW-0677">Repeat</keyword>
<evidence type="ECO:0000256" key="3">
    <source>
        <dbReference type="PROSITE-ProRule" id="PRU00339"/>
    </source>
</evidence>
<proteinExistence type="predicted"/>
<dbReference type="PANTHER" id="PTHR45641">
    <property type="entry name" value="TETRATRICOPEPTIDE REPEAT PROTEIN (AFU_ORTHOLOGUE AFUA_6G03870)"/>
    <property type="match status" value="1"/>
</dbReference>
<dbReference type="EMBL" id="ASPP01035617">
    <property type="protein sequence ID" value="ETO02511.1"/>
    <property type="molecule type" value="Genomic_DNA"/>
</dbReference>
<keyword evidence="4" id="KW-1133">Transmembrane helix</keyword>
<keyword evidence="2 3" id="KW-0802">TPR repeat</keyword>
<sequence length="248" mass="29479">KNHEINVIQDQLGQEKIQYENALKIDFELTKLLKEKDKQIEEQSKNNNNNLFKGYQNNCNIYLIFLVLAIILSLYNAIPVRWYTYSGDYYYNNEQYDKAIEYYEKELSIFKTNYKKIALLYNNLGHFYFNEYDKVIEYVKVIEYIEKALEIRLDISGINRSDVAKSYDDLGNYYFYCDQYNKSIENHEKALKIKLGIFGTNHSDVAMSYDSLGDCYNNNKQYDKAIGYHEKALKIRLNIFGTNDLRLL</sequence>
<accession>X6LMC4</accession>
<dbReference type="Gene3D" id="1.25.40.10">
    <property type="entry name" value="Tetratricopeptide repeat domain"/>
    <property type="match status" value="2"/>
</dbReference>
<gene>
    <name evidence="5" type="ORF">RFI_34920</name>
</gene>
<dbReference type="SUPFAM" id="SSF48452">
    <property type="entry name" value="TPR-like"/>
    <property type="match status" value="1"/>
</dbReference>
<keyword evidence="4" id="KW-0812">Transmembrane</keyword>
<feature type="transmembrane region" description="Helical" evidence="4">
    <location>
        <begin position="61"/>
        <end position="78"/>
    </location>
</feature>
<name>X6LMC4_RETFI</name>
<dbReference type="PROSITE" id="PS50005">
    <property type="entry name" value="TPR"/>
    <property type="match status" value="3"/>
</dbReference>
<dbReference type="Pfam" id="PF13424">
    <property type="entry name" value="TPR_12"/>
    <property type="match status" value="1"/>
</dbReference>
<evidence type="ECO:0000313" key="5">
    <source>
        <dbReference type="EMBL" id="ETO02511.1"/>
    </source>
</evidence>
<dbReference type="Pfam" id="PF13181">
    <property type="entry name" value="TPR_8"/>
    <property type="match status" value="1"/>
</dbReference>
<dbReference type="Proteomes" id="UP000023152">
    <property type="component" value="Unassembled WGS sequence"/>
</dbReference>
<evidence type="ECO:0000256" key="2">
    <source>
        <dbReference type="ARBA" id="ARBA00022803"/>
    </source>
</evidence>
<dbReference type="SMART" id="SM00028">
    <property type="entry name" value="TPR"/>
    <property type="match status" value="4"/>
</dbReference>
<feature type="non-terminal residue" evidence="5">
    <location>
        <position position="1"/>
    </location>
</feature>
<keyword evidence="6" id="KW-1185">Reference proteome</keyword>
<keyword evidence="4" id="KW-0472">Membrane</keyword>
<feature type="repeat" description="TPR" evidence="3">
    <location>
        <begin position="80"/>
        <end position="113"/>
    </location>
</feature>